<dbReference type="InterPro" id="IPR010994">
    <property type="entry name" value="RuvA_2-like"/>
</dbReference>
<comment type="caution">
    <text evidence="2">The sequence shown here is derived from an EMBL/GenBank/DDBJ whole genome shotgun (WGS) entry which is preliminary data.</text>
</comment>
<dbReference type="Gene3D" id="1.10.150.280">
    <property type="entry name" value="AF1531-like domain"/>
    <property type="match status" value="1"/>
</dbReference>
<feature type="compositionally biased region" description="Polar residues" evidence="1">
    <location>
        <begin position="112"/>
        <end position="125"/>
    </location>
</feature>
<evidence type="ECO:0000313" key="3">
    <source>
        <dbReference type="Proteomes" id="UP001233999"/>
    </source>
</evidence>
<feature type="region of interest" description="Disordered" evidence="1">
    <location>
        <begin position="112"/>
        <end position="155"/>
    </location>
</feature>
<evidence type="ECO:0000256" key="1">
    <source>
        <dbReference type="SAM" id="MobiDB-lite"/>
    </source>
</evidence>
<dbReference type="SUPFAM" id="SSF47781">
    <property type="entry name" value="RuvA domain 2-like"/>
    <property type="match status" value="1"/>
</dbReference>
<evidence type="ECO:0000313" key="2">
    <source>
        <dbReference type="EMBL" id="KAJ9596943.1"/>
    </source>
</evidence>
<dbReference type="AlphaFoldDB" id="A0AAD8AD59"/>
<keyword evidence="3" id="KW-1185">Reference proteome</keyword>
<proteinExistence type="predicted"/>
<dbReference type="Proteomes" id="UP001233999">
    <property type="component" value="Unassembled WGS sequence"/>
</dbReference>
<feature type="compositionally biased region" description="Polar residues" evidence="1">
    <location>
        <begin position="142"/>
        <end position="155"/>
    </location>
</feature>
<dbReference type="EMBL" id="JASPKZ010001954">
    <property type="protein sequence ID" value="KAJ9596943.1"/>
    <property type="molecule type" value="Genomic_DNA"/>
</dbReference>
<reference evidence="2" key="2">
    <citation type="submission" date="2023-05" db="EMBL/GenBank/DDBJ databases">
        <authorList>
            <person name="Fouks B."/>
        </authorList>
    </citation>
    <scope>NUCLEOTIDE SEQUENCE</scope>
    <source>
        <strain evidence="2">Stay&amp;Tobe</strain>
        <tissue evidence="2">Testes</tissue>
    </source>
</reference>
<reference evidence="2" key="1">
    <citation type="journal article" date="2023" name="IScience">
        <title>Live-bearing cockroach genome reveals convergent evolutionary mechanisms linked to viviparity in insects and beyond.</title>
        <authorList>
            <person name="Fouks B."/>
            <person name="Harrison M.C."/>
            <person name="Mikhailova A.A."/>
            <person name="Marchal E."/>
            <person name="English S."/>
            <person name="Carruthers M."/>
            <person name="Jennings E.C."/>
            <person name="Chiamaka E.L."/>
            <person name="Frigard R.A."/>
            <person name="Pippel M."/>
            <person name="Attardo G.M."/>
            <person name="Benoit J.B."/>
            <person name="Bornberg-Bauer E."/>
            <person name="Tobe S.S."/>
        </authorList>
    </citation>
    <scope>NUCLEOTIDE SEQUENCE</scope>
    <source>
        <strain evidence="2">Stay&amp;Tobe</strain>
    </source>
</reference>
<accession>A0AAD8AD59</accession>
<organism evidence="2 3">
    <name type="scientific">Diploptera punctata</name>
    <name type="common">Pacific beetle cockroach</name>
    <dbReference type="NCBI Taxonomy" id="6984"/>
    <lineage>
        <taxon>Eukaryota</taxon>
        <taxon>Metazoa</taxon>
        <taxon>Ecdysozoa</taxon>
        <taxon>Arthropoda</taxon>
        <taxon>Hexapoda</taxon>
        <taxon>Insecta</taxon>
        <taxon>Pterygota</taxon>
        <taxon>Neoptera</taxon>
        <taxon>Polyneoptera</taxon>
        <taxon>Dictyoptera</taxon>
        <taxon>Blattodea</taxon>
        <taxon>Blaberoidea</taxon>
        <taxon>Blaberidae</taxon>
        <taxon>Diplopterinae</taxon>
        <taxon>Diploptera</taxon>
    </lineage>
</organism>
<gene>
    <name evidence="2" type="ORF">L9F63_012068</name>
</gene>
<name>A0AAD8AD59_DIPPU</name>
<sequence>MKQLQDQLEEKLNSAILMSRRRLRPSAGGEHAYAASPLLEHEADFRKILSVTESTERNFRSELRNLKDELKSFVEEEVQKIQQSDVSTADVSTADVSTADVTQKKLLCRNKNGSNEDPCIASTSDGKNDDVSEKRLKRSSTIEDLQQMDSPLSDNASLEHVAKRMHLRKSVHKSKHRTCSYSSTPQDARDTVTFCNLSTVKRRPRLSGRKRGNDEESTFASSPINVTAIRRSKRLSARNITQDNLSFLNLSNVTTVKRRACNTSVTCINSPTDKNYEFSPCRTSTVRRSERLSLKPTRCYRDETSPIRLPKKTKTKSGVVASPSDLCSKKARDNFKRKVLRMLNGSLKDLTQLMTVGSKTALIIYNYRLLNNCEFKNLEDLKAIPGLASSYYERFMKANNVY</sequence>
<protein>
    <submittedName>
        <fullName evidence="2">Uncharacterized protein</fullName>
    </submittedName>
</protein>